<dbReference type="SUPFAM" id="SSF102114">
    <property type="entry name" value="Radical SAM enzymes"/>
    <property type="match status" value="1"/>
</dbReference>
<dbReference type="GO" id="GO:0004748">
    <property type="term" value="F:ribonucleoside-diphosphate reductase activity, thioredoxin disulfide as acceptor"/>
    <property type="evidence" value="ECO:0007669"/>
    <property type="project" value="TreeGrafter"/>
</dbReference>
<evidence type="ECO:0000256" key="5">
    <source>
        <dbReference type="ARBA" id="ARBA00023004"/>
    </source>
</evidence>
<dbReference type="InterPro" id="IPR013785">
    <property type="entry name" value="Aldolase_TIM"/>
</dbReference>
<keyword evidence="3" id="KW-0949">S-adenosyl-L-methionine</keyword>
<dbReference type="PANTHER" id="PTHR30352">
    <property type="entry name" value="PYRUVATE FORMATE-LYASE-ACTIVATING ENZYME"/>
    <property type="match status" value="1"/>
</dbReference>
<evidence type="ECO:0000256" key="6">
    <source>
        <dbReference type="ARBA" id="ARBA00023014"/>
    </source>
</evidence>
<evidence type="ECO:0000256" key="2">
    <source>
        <dbReference type="ARBA" id="ARBA00022485"/>
    </source>
</evidence>
<accession>A0A5M3WTM7</accession>
<dbReference type="SFLD" id="SFLDS00029">
    <property type="entry name" value="Radical_SAM"/>
    <property type="match status" value="1"/>
</dbReference>
<evidence type="ECO:0000256" key="4">
    <source>
        <dbReference type="ARBA" id="ARBA00022723"/>
    </source>
</evidence>
<dbReference type="SFLD" id="SFLDG01063">
    <property type="entry name" value="activating_enzymes__group_1"/>
    <property type="match status" value="1"/>
</dbReference>
<dbReference type="Gene3D" id="3.20.20.70">
    <property type="entry name" value="Aldolase class I"/>
    <property type="match status" value="1"/>
</dbReference>
<dbReference type="PANTHER" id="PTHR30352:SF2">
    <property type="entry name" value="ANAEROBIC RIBONUCLEOSIDE-TRIPHOSPHATE REDUCTASE-ACTIVATING PROTEIN"/>
    <property type="match status" value="1"/>
</dbReference>
<dbReference type="SFLD" id="SFLDG01066">
    <property type="entry name" value="organic_radical-activating_enz"/>
    <property type="match status" value="1"/>
</dbReference>
<dbReference type="InterPro" id="IPR058240">
    <property type="entry name" value="rSAM_sf"/>
</dbReference>
<dbReference type="GO" id="GO:0043365">
    <property type="term" value="F:[formate-C-acetyltransferase]-activating enzyme activity"/>
    <property type="evidence" value="ECO:0007669"/>
    <property type="project" value="InterPro"/>
</dbReference>
<dbReference type="OrthoDB" id="9782387at2"/>
<name>A0A5M3WTM7_9ACTN</name>
<keyword evidence="6" id="KW-0411">Iron-sulfur</keyword>
<organism evidence="7 8">
    <name type="scientific">Acrocarpospora macrocephala</name>
    <dbReference type="NCBI Taxonomy" id="150177"/>
    <lineage>
        <taxon>Bacteria</taxon>
        <taxon>Bacillati</taxon>
        <taxon>Actinomycetota</taxon>
        <taxon>Actinomycetes</taxon>
        <taxon>Streptosporangiales</taxon>
        <taxon>Streptosporangiaceae</taxon>
        <taxon>Acrocarpospora</taxon>
    </lineage>
</organism>
<dbReference type="InterPro" id="IPR012837">
    <property type="entry name" value="NrdG"/>
</dbReference>
<comment type="caution">
    <text evidence="7">The sequence shown here is derived from an EMBL/GenBank/DDBJ whole genome shotgun (WGS) entry which is preliminary data.</text>
</comment>
<keyword evidence="4" id="KW-0479">Metal-binding</keyword>
<proteinExistence type="predicted"/>
<evidence type="ECO:0000256" key="1">
    <source>
        <dbReference type="ARBA" id="ARBA00001966"/>
    </source>
</evidence>
<dbReference type="GO" id="GO:0051539">
    <property type="term" value="F:4 iron, 4 sulfur cluster binding"/>
    <property type="evidence" value="ECO:0007669"/>
    <property type="project" value="UniProtKB-KW"/>
</dbReference>
<dbReference type="GO" id="GO:0046872">
    <property type="term" value="F:metal ion binding"/>
    <property type="evidence" value="ECO:0007669"/>
    <property type="project" value="UniProtKB-KW"/>
</dbReference>
<dbReference type="AlphaFoldDB" id="A0A5M3WTM7"/>
<keyword evidence="8" id="KW-1185">Reference proteome</keyword>
<evidence type="ECO:0000256" key="3">
    <source>
        <dbReference type="ARBA" id="ARBA00022691"/>
    </source>
</evidence>
<protein>
    <submittedName>
        <fullName evidence="7">Anaerobic ribonucleoside-triphosphate reductase activating protein</fullName>
    </submittedName>
</protein>
<evidence type="ECO:0000313" key="7">
    <source>
        <dbReference type="EMBL" id="GES11876.1"/>
    </source>
</evidence>
<evidence type="ECO:0000313" key="8">
    <source>
        <dbReference type="Proteomes" id="UP000331127"/>
    </source>
</evidence>
<comment type="cofactor">
    <cofactor evidence="1">
        <name>[4Fe-4S] cluster</name>
        <dbReference type="ChEBI" id="CHEBI:49883"/>
    </cofactor>
</comment>
<dbReference type="EMBL" id="BLAE01000033">
    <property type="protein sequence ID" value="GES11876.1"/>
    <property type="molecule type" value="Genomic_DNA"/>
</dbReference>
<keyword evidence="5" id="KW-0408">Iron</keyword>
<reference evidence="7 8" key="1">
    <citation type="submission" date="2019-10" db="EMBL/GenBank/DDBJ databases">
        <title>Whole genome shotgun sequence of Acrocarpospora macrocephala NBRC 16266.</title>
        <authorList>
            <person name="Ichikawa N."/>
            <person name="Kimura A."/>
            <person name="Kitahashi Y."/>
            <person name="Komaki H."/>
            <person name="Oguchi A."/>
        </authorList>
    </citation>
    <scope>NUCLEOTIDE SEQUENCE [LARGE SCALE GENOMIC DNA]</scope>
    <source>
        <strain evidence="7 8">NBRC 16266</strain>
    </source>
</reference>
<keyword evidence="2" id="KW-0004">4Fe-4S</keyword>
<dbReference type="SFLD" id="SFLDF00299">
    <property type="entry name" value="anaerobic_ribonucleoside-triph"/>
    <property type="match status" value="1"/>
</dbReference>
<sequence>MINVAEVCQATRALGPGLRAVVWVQGCPFRCRECVSPEWLEYRPATMFHPGELARRLLSQPDVTGFTFSGGEPMTQAKGLAATIRTARQQRDLSLICFSGYTLAELHGERRPDGAEELLSEVDVLIDGRYRPALNDGRGLRGSANQRVHHLTRRLRDSDYDFEGRPREAEIQLSDSVLRLVGVPPLGLLPALDHVWPARVAPNEGDR</sequence>
<dbReference type="Pfam" id="PF13353">
    <property type="entry name" value="Fer4_12"/>
    <property type="match status" value="1"/>
</dbReference>
<dbReference type="InterPro" id="IPR034457">
    <property type="entry name" value="Organic_radical-activating"/>
</dbReference>
<dbReference type="InterPro" id="IPR007197">
    <property type="entry name" value="rSAM"/>
</dbReference>
<dbReference type="Proteomes" id="UP000331127">
    <property type="component" value="Unassembled WGS sequence"/>
</dbReference>
<dbReference type="RefSeq" id="WP_155357226.1">
    <property type="nucleotide sequence ID" value="NZ_BLAE01000033.1"/>
</dbReference>
<gene>
    <name evidence="7" type="ORF">Amac_054730</name>
</gene>